<feature type="transmembrane region" description="Helical" evidence="6">
    <location>
        <begin position="12"/>
        <end position="34"/>
    </location>
</feature>
<evidence type="ECO:0000256" key="3">
    <source>
        <dbReference type="ARBA" id="ARBA00022692"/>
    </source>
</evidence>
<sequence length="86" mass="8967">MEESLSNAFSIMVVGMITVLIILGLVVLIGNLLIRVTNRFWPLPENQGKPGAGTQSISSGTLAAIIAAVETVTGGKGKVTKIEKTT</sequence>
<dbReference type="Pfam" id="PF04277">
    <property type="entry name" value="OAD_gamma"/>
    <property type="match status" value="1"/>
</dbReference>
<dbReference type="AlphaFoldDB" id="A0A831LLH9"/>
<dbReference type="InterPro" id="IPR005899">
    <property type="entry name" value="Na_pump_deCOase"/>
</dbReference>
<evidence type="ECO:0000256" key="1">
    <source>
        <dbReference type="ARBA" id="ARBA00004236"/>
    </source>
</evidence>
<evidence type="ECO:0000256" key="5">
    <source>
        <dbReference type="ARBA" id="ARBA00023136"/>
    </source>
</evidence>
<organism evidence="7">
    <name type="scientific">Mariniphaga anaerophila</name>
    <dbReference type="NCBI Taxonomy" id="1484053"/>
    <lineage>
        <taxon>Bacteria</taxon>
        <taxon>Pseudomonadati</taxon>
        <taxon>Bacteroidota</taxon>
        <taxon>Bacteroidia</taxon>
        <taxon>Marinilabiliales</taxon>
        <taxon>Prolixibacteraceae</taxon>
        <taxon>Mariniphaga</taxon>
    </lineage>
</organism>
<comment type="caution">
    <text evidence="7">The sequence shown here is derived from an EMBL/GenBank/DDBJ whole genome shotgun (WGS) entry which is preliminary data.</text>
</comment>
<evidence type="ECO:0000313" key="7">
    <source>
        <dbReference type="EMBL" id="HDR51735.1"/>
    </source>
</evidence>
<keyword evidence="2" id="KW-1003">Cell membrane</keyword>
<dbReference type="Proteomes" id="UP000886047">
    <property type="component" value="Unassembled WGS sequence"/>
</dbReference>
<gene>
    <name evidence="7" type="ORF">ENN90_09000</name>
</gene>
<reference evidence="7" key="1">
    <citation type="journal article" date="2020" name="mSystems">
        <title>Genome- and Community-Level Interaction Insights into Carbon Utilization and Element Cycling Functions of Hydrothermarchaeota in Hydrothermal Sediment.</title>
        <authorList>
            <person name="Zhou Z."/>
            <person name="Liu Y."/>
            <person name="Xu W."/>
            <person name="Pan J."/>
            <person name="Luo Z.H."/>
            <person name="Li M."/>
        </authorList>
    </citation>
    <scope>NUCLEOTIDE SEQUENCE [LARGE SCALE GENOMIC DNA]</scope>
    <source>
        <strain evidence="7">SpSt-1217</strain>
    </source>
</reference>
<evidence type="ECO:0000256" key="4">
    <source>
        <dbReference type="ARBA" id="ARBA00022989"/>
    </source>
</evidence>
<keyword evidence="5 6" id="KW-0472">Membrane</keyword>
<evidence type="ECO:0000256" key="6">
    <source>
        <dbReference type="SAM" id="Phobius"/>
    </source>
</evidence>
<protein>
    <submittedName>
        <fullName evidence="7">Oxaloacetate decarboxylase</fullName>
    </submittedName>
</protein>
<keyword evidence="4 6" id="KW-1133">Transmembrane helix</keyword>
<name>A0A831LLH9_9BACT</name>
<dbReference type="EMBL" id="DSDK01000487">
    <property type="protein sequence ID" value="HDR51735.1"/>
    <property type="molecule type" value="Genomic_DNA"/>
</dbReference>
<evidence type="ECO:0000256" key="2">
    <source>
        <dbReference type="ARBA" id="ARBA00022475"/>
    </source>
</evidence>
<comment type="subcellular location">
    <subcellularLocation>
        <location evidence="1">Cell membrane</location>
    </subcellularLocation>
</comment>
<keyword evidence="3 6" id="KW-0812">Transmembrane</keyword>
<proteinExistence type="predicted"/>
<accession>A0A831LLH9</accession>